<gene>
    <name evidence="10" type="ORF">IPN02_11090</name>
</gene>
<dbReference type="InterPro" id="IPR049331">
    <property type="entry name" value="Top1B_N_bact"/>
</dbReference>
<feature type="domain" description="DNA topoisomerase IB N-terminal" evidence="9">
    <location>
        <begin position="41"/>
        <end position="88"/>
    </location>
</feature>
<evidence type="ECO:0000259" key="9">
    <source>
        <dbReference type="Pfam" id="PF21338"/>
    </source>
</evidence>
<feature type="compositionally biased region" description="Acidic residues" evidence="7">
    <location>
        <begin position="182"/>
        <end position="192"/>
    </location>
</feature>
<dbReference type="Proteomes" id="UP000727993">
    <property type="component" value="Unassembled WGS sequence"/>
</dbReference>
<keyword evidence="5" id="KW-0238">DNA-binding</keyword>
<dbReference type="AlphaFoldDB" id="A0A936NDD4"/>
<dbReference type="InterPro" id="IPR011010">
    <property type="entry name" value="DNA_brk_join_enz"/>
</dbReference>
<proteinExistence type="inferred from homology"/>
<evidence type="ECO:0000256" key="1">
    <source>
        <dbReference type="ARBA" id="ARBA00000213"/>
    </source>
</evidence>
<reference evidence="10 11" key="1">
    <citation type="submission" date="2020-10" db="EMBL/GenBank/DDBJ databases">
        <title>Connecting structure to function with the recovery of over 1000 high-quality activated sludge metagenome-assembled genomes encoding full-length rRNA genes using long-read sequencing.</title>
        <authorList>
            <person name="Singleton C.M."/>
            <person name="Petriglieri F."/>
            <person name="Kristensen J.M."/>
            <person name="Kirkegaard R.H."/>
            <person name="Michaelsen T.Y."/>
            <person name="Andersen M.H."/>
            <person name="Karst S.M."/>
            <person name="Dueholm M.S."/>
            <person name="Nielsen P.H."/>
            <person name="Albertsen M."/>
        </authorList>
    </citation>
    <scope>NUCLEOTIDE SEQUENCE [LARGE SCALE GENOMIC DNA]</scope>
    <source>
        <strain evidence="10">Lyne_18-Q3-R50-59_MAXAC.006</strain>
    </source>
</reference>
<name>A0A936NDD4_9ACTN</name>
<evidence type="ECO:0000256" key="4">
    <source>
        <dbReference type="ARBA" id="ARBA00023029"/>
    </source>
</evidence>
<dbReference type="Pfam" id="PF01028">
    <property type="entry name" value="Topoisom_I"/>
    <property type="match status" value="1"/>
</dbReference>
<dbReference type="GO" id="GO:0003917">
    <property type="term" value="F:DNA topoisomerase type I (single strand cut, ATP-independent) activity"/>
    <property type="evidence" value="ECO:0007669"/>
    <property type="project" value="UniProtKB-EC"/>
</dbReference>
<dbReference type="SUPFAM" id="SSF55869">
    <property type="entry name" value="DNA topoisomerase I domain"/>
    <property type="match status" value="1"/>
</dbReference>
<evidence type="ECO:0000256" key="3">
    <source>
        <dbReference type="ARBA" id="ARBA00012891"/>
    </source>
</evidence>
<comment type="caution">
    <text evidence="10">The sequence shown here is derived from an EMBL/GenBank/DDBJ whole genome shotgun (WGS) entry which is preliminary data.</text>
</comment>
<dbReference type="Gene3D" id="1.10.132.120">
    <property type="match status" value="1"/>
</dbReference>
<keyword evidence="6" id="KW-0413">Isomerase</keyword>
<comment type="catalytic activity">
    <reaction evidence="1">
        <text>ATP-independent breakage of single-stranded DNA, followed by passage and rejoining.</text>
        <dbReference type="EC" id="5.6.2.1"/>
    </reaction>
</comment>
<evidence type="ECO:0000256" key="7">
    <source>
        <dbReference type="SAM" id="MobiDB-lite"/>
    </source>
</evidence>
<dbReference type="Pfam" id="PF21338">
    <property type="entry name" value="Top1B_N_bact"/>
    <property type="match status" value="1"/>
</dbReference>
<feature type="domain" description="DNA topoisomerase I catalytic core eukaryotic-type" evidence="8">
    <location>
        <begin position="105"/>
        <end position="317"/>
    </location>
</feature>
<feature type="region of interest" description="Disordered" evidence="7">
    <location>
        <begin position="179"/>
        <end position="202"/>
    </location>
</feature>
<dbReference type="GO" id="GO:0006265">
    <property type="term" value="P:DNA topological change"/>
    <property type="evidence" value="ECO:0007669"/>
    <property type="project" value="InterPro"/>
</dbReference>
<evidence type="ECO:0000313" key="10">
    <source>
        <dbReference type="EMBL" id="MBK9297353.1"/>
    </source>
</evidence>
<evidence type="ECO:0000259" key="8">
    <source>
        <dbReference type="Pfam" id="PF01028"/>
    </source>
</evidence>
<dbReference type="GO" id="GO:0003677">
    <property type="term" value="F:DNA binding"/>
    <property type="evidence" value="ECO:0007669"/>
    <property type="project" value="UniProtKB-KW"/>
</dbReference>
<dbReference type="InterPro" id="IPR014711">
    <property type="entry name" value="TopoI_cat_a-hlx-sub_euk"/>
</dbReference>
<protein>
    <recommendedName>
        <fullName evidence="3">DNA topoisomerase</fullName>
        <ecNumber evidence="3">5.6.2.1</ecNumber>
    </recommendedName>
</protein>
<dbReference type="PROSITE" id="PS52038">
    <property type="entry name" value="TOPO_IB_2"/>
    <property type="match status" value="1"/>
</dbReference>
<dbReference type="EC" id="5.6.2.1" evidence="3"/>
<dbReference type="InterPro" id="IPR001631">
    <property type="entry name" value="TopoI"/>
</dbReference>
<sequence length="370" mass="40091">MAVRLPKELLEDDPAVLAPQAGLVHVTDDQAGWTRRVCGRGFSYRTADGTTLTGGHRSRLESLVIPPAWQDVWVCPDETGYLQVTGIDDAGRKQYRYHPDYASLMDRRKFERLGHFPRAIPGLRTAVAAELAQPLGSRRLAVATAAALIDRHLLRVGNEDSADDGHHGATTLMVDHLRNGAEDDNDGEEAGEDEHAGEPTAVARLDYYSKSGQRRRIKLDDDLARLLERFAAGSEDDRLLWFVDPDDPVRGDEPRHVSAAEVNEFVRLHTGPGFSTKDFRTWGGSAVALEARVTGADEVEAVDAAAAALGNTRTVARSSYVHPRVLEAGADELRSAWSASRGSAVRSRGEAALARLLQSAGSTAATRTSG</sequence>
<dbReference type="Gene3D" id="3.90.15.10">
    <property type="entry name" value="Topoisomerase I, Chain A, domain 3"/>
    <property type="match status" value="1"/>
</dbReference>
<dbReference type="InterPro" id="IPR035447">
    <property type="entry name" value="DNA_topo_I_N_sf"/>
</dbReference>
<evidence type="ECO:0000256" key="5">
    <source>
        <dbReference type="ARBA" id="ARBA00023125"/>
    </source>
</evidence>
<accession>A0A936NDD4</accession>
<organism evidence="10 11">
    <name type="scientific">Candidatus Neomicrothrix subdominans</name>
    <dbReference type="NCBI Taxonomy" id="2954438"/>
    <lineage>
        <taxon>Bacteria</taxon>
        <taxon>Bacillati</taxon>
        <taxon>Actinomycetota</taxon>
        <taxon>Acidimicrobiia</taxon>
        <taxon>Acidimicrobiales</taxon>
        <taxon>Microthrixaceae</taxon>
        <taxon>Candidatus Neomicrothrix</taxon>
    </lineage>
</organism>
<evidence type="ECO:0000256" key="2">
    <source>
        <dbReference type="ARBA" id="ARBA00006645"/>
    </source>
</evidence>
<dbReference type="SUPFAM" id="SSF56349">
    <property type="entry name" value="DNA breaking-rejoining enzymes"/>
    <property type="match status" value="1"/>
</dbReference>
<keyword evidence="4" id="KW-0799">Topoisomerase</keyword>
<dbReference type="InterPro" id="IPR013500">
    <property type="entry name" value="TopoI_cat_euk"/>
</dbReference>
<comment type="similarity">
    <text evidence="2">Belongs to the type IB topoisomerase family.</text>
</comment>
<evidence type="ECO:0000256" key="6">
    <source>
        <dbReference type="ARBA" id="ARBA00023235"/>
    </source>
</evidence>
<dbReference type="PRINTS" id="PR00416">
    <property type="entry name" value="EUTPISMRASEI"/>
</dbReference>
<dbReference type="Gene3D" id="3.30.66.10">
    <property type="entry name" value="DNA topoisomerase I domain"/>
    <property type="match status" value="1"/>
</dbReference>
<dbReference type="EMBL" id="JADJZA010000007">
    <property type="protein sequence ID" value="MBK9297353.1"/>
    <property type="molecule type" value="Genomic_DNA"/>
</dbReference>
<evidence type="ECO:0000313" key="11">
    <source>
        <dbReference type="Proteomes" id="UP000727993"/>
    </source>
</evidence>